<dbReference type="PANTHER" id="PTHR28620:SF1">
    <property type="entry name" value="CENP-V_GFA DOMAIN-CONTAINING PROTEIN"/>
    <property type="match status" value="1"/>
</dbReference>
<dbReference type="GeneID" id="19172714"/>
<feature type="domain" description="CENP-V/GFA" evidence="4">
    <location>
        <begin position="11"/>
        <end position="126"/>
    </location>
</feature>
<name>W9XQ63_9EURO</name>
<keyword evidence="6" id="KW-1185">Reference proteome</keyword>
<evidence type="ECO:0000256" key="2">
    <source>
        <dbReference type="ARBA" id="ARBA00022723"/>
    </source>
</evidence>
<dbReference type="InterPro" id="IPR006913">
    <property type="entry name" value="CENP-V/GFA"/>
</dbReference>
<evidence type="ECO:0000256" key="3">
    <source>
        <dbReference type="ARBA" id="ARBA00022833"/>
    </source>
</evidence>
<evidence type="ECO:0000313" key="6">
    <source>
        <dbReference type="Proteomes" id="UP000019478"/>
    </source>
</evidence>
<dbReference type="HOGENOM" id="CLU_055491_7_2_1"/>
<dbReference type="InterPro" id="IPR011057">
    <property type="entry name" value="Mss4-like_sf"/>
</dbReference>
<organism evidence="5 6">
    <name type="scientific">Capronia epimyces CBS 606.96</name>
    <dbReference type="NCBI Taxonomy" id="1182542"/>
    <lineage>
        <taxon>Eukaryota</taxon>
        <taxon>Fungi</taxon>
        <taxon>Dikarya</taxon>
        <taxon>Ascomycota</taxon>
        <taxon>Pezizomycotina</taxon>
        <taxon>Eurotiomycetes</taxon>
        <taxon>Chaetothyriomycetidae</taxon>
        <taxon>Chaetothyriales</taxon>
        <taxon>Herpotrichiellaceae</taxon>
        <taxon>Capronia</taxon>
    </lineage>
</organism>
<dbReference type="SUPFAM" id="SSF51316">
    <property type="entry name" value="Mss4-like"/>
    <property type="match status" value="1"/>
</dbReference>
<dbReference type="PROSITE" id="PS51891">
    <property type="entry name" value="CENP_V_GFA"/>
    <property type="match status" value="1"/>
</dbReference>
<evidence type="ECO:0000256" key="1">
    <source>
        <dbReference type="ARBA" id="ARBA00005495"/>
    </source>
</evidence>
<gene>
    <name evidence="5" type="ORF">A1O3_08627</name>
</gene>
<dbReference type="GO" id="GO:0016846">
    <property type="term" value="F:carbon-sulfur lyase activity"/>
    <property type="evidence" value="ECO:0007669"/>
    <property type="project" value="InterPro"/>
</dbReference>
<dbReference type="Proteomes" id="UP000019478">
    <property type="component" value="Unassembled WGS sequence"/>
</dbReference>
<evidence type="ECO:0000259" key="4">
    <source>
        <dbReference type="PROSITE" id="PS51891"/>
    </source>
</evidence>
<dbReference type="eggNOG" id="ENOG502SWXF">
    <property type="taxonomic scope" value="Eukaryota"/>
</dbReference>
<dbReference type="RefSeq" id="XP_007736914.1">
    <property type="nucleotide sequence ID" value="XM_007738724.1"/>
</dbReference>
<evidence type="ECO:0000313" key="5">
    <source>
        <dbReference type="EMBL" id="EXJ79126.1"/>
    </source>
</evidence>
<dbReference type="GO" id="GO:0046872">
    <property type="term" value="F:metal ion binding"/>
    <property type="evidence" value="ECO:0007669"/>
    <property type="project" value="UniProtKB-KW"/>
</dbReference>
<sequence length="151" mass="16991">MSGPTPAKRPFTGGCHCGSIKYEATILLTDHPVATRCNCTICLKQGFTGVQLDPQDFRLLSPESFSQIKDYQFRSKDVHKYFCDTCGIHVVGRGQFEYEGSVHHFFALNILTLDQPQEGLDLARFKIKYVDGKNDNFKAGARDVPWPWGCV</sequence>
<dbReference type="Gene3D" id="2.170.150.70">
    <property type="match status" value="1"/>
</dbReference>
<dbReference type="Pfam" id="PF04828">
    <property type="entry name" value="GFA"/>
    <property type="match status" value="1"/>
</dbReference>
<dbReference type="EMBL" id="AMGY01000008">
    <property type="protein sequence ID" value="EXJ79126.1"/>
    <property type="molecule type" value="Genomic_DNA"/>
</dbReference>
<comment type="caution">
    <text evidence="5">The sequence shown here is derived from an EMBL/GenBank/DDBJ whole genome shotgun (WGS) entry which is preliminary data.</text>
</comment>
<dbReference type="OrthoDB" id="2993351at2759"/>
<keyword evidence="2" id="KW-0479">Metal-binding</keyword>
<keyword evidence="3" id="KW-0862">Zinc</keyword>
<reference evidence="5 6" key="1">
    <citation type="submission" date="2013-03" db="EMBL/GenBank/DDBJ databases">
        <title>The Genome Sequence of Capronia epimyces CBS 606.96.</title>
        <authorList>
            <consortium name="The Broad Institute Genomics Platform"/>
            <person name="Cuomo C."/>
            <person name="de Hoog S."/>
            <person name="Gorbushina A."/>
            <person name="Walker B."/>
            <person name="Young S.K."/>
            <person name="Zeng Q."/>
            <person name="Gargeya S."/>
            <person name="Fitzgerald M."/>
            <person name="Haas B."/>
            <person name="Abouelleil A."/>
            <person name="Allen A.W."/>
            <person name="Alvarado L."/>
            <person name="Arachchi H.M."/>
            <person name="Berlin A.M."/>
            <person name="Chapman S.B."/>
            <person name="Gainer-Dewar J."/>
            <person name="Goldberg J."/>
            <person name="Griggs A."/>
            <person name="Gujja S."/>
            <person name="Hansen M."/>
            <person name="Howarth C."/>
            <person name="Imamovic A."/>
            <person name="Ireland A."/>
            <person name="Larimer J."/>
            <person name="McCowan C."/>
            <person name="Murphy C."/>
            <person name="Pearson M."/>
            <person name="Poon T.W."/>
            <person name="Priest M."/>
            <person name="Roberts A."/>
            <person name="Saif S."/>
            <person name="Shea T."/>
            <person name="Sisk P."/>
            <person name="Sykes S."/>
            <person name="Wortman J."/>
            <person name="Nusbaum C."/>
            <person name="Birren B."/>
        </authorList>
    </citation>
    <scope>NUCLEOTIDE SEQUENCE [LARGE SCALE GENOMIC DNA]</scope>
    <source>
        <strain evidence="5 6">CBS 606.96</strain>
    </source>
</reference>
<comment type="similarity">
    <text evidence="1">Belongs to the Gfa family.</text>
</comment>
<dbReference type="STRING" id="1182542.W9XQ63"/>
<dbReference type="InterPro" id="IPR052355">
    <property type="entry name" value="CENP-V-like"/>
</dbReference>
<accession>W9XQ63</accession>
<dbReference type="PANTHER" id="PTHR28620">
    <property type="entry name" value="CENTROMERE PROTEIN V"/>
    <property type="match status" value="1"/>
</dbReference>
<dbReference type="AlphaFoldDB" id="W9XQ63"/>
<proteinExistence type="inferred from homology"/>
<protein>
    <recommendedName>
        <fullName evidence="4">CENP-V/GFA domain-containing protein</fullName>
    </recommendedName>
</protein>